<evidence type="ECO:0000313" key="13">
    <source>
        <dbReference type="EMBL" id="QDH71691.1"/>
    </source>
</evidence>
<evidence type="ECO:0000256" key="1">
    <source>
        <dbReference type="ARBA" id="ARBA00004571"/>
    </source>
</evidence>
<evidence type="ECO:0000313" key="14">
    <source>
        <dbReference type="Proteomes" id="UP000317199"/>
    </source>
</evidence>
<proteinExistence type="inferred from homology"/>
<keyword evidence="4 8" id="KW-0812">Transmembrane</keyword>
<dbReference type="InterPro" id="IPR037066">
    <property type="entry name" value="Plug_dom_sf"/>
</dbReference>
<keyword evidence="6 8" id="KW-0472">Membrane</keyword>
<evidence type="ECO:0000256" key="6">
    <source>
        <dbReference type="ARBA" id="ARBA00023136"/>
    </source>
</evidence>
<dbReference type="Pfam" id="PF07715">
    <property type="entry name" value="Plug"/>
    <property type="match status" value="1"/>
</dbReference>
<comment type="similarity">
    <text evidence="8 9">Belongs to the TonB-dependent receptor family.</text>
</comment>
<dbReference type="InterPro" id="IPR039426">
    <property type="entry name" value="TonB-dep_rcpt-like"/>
</dbReference>
<dbReference type="Gene3D" id="2.170.130.10">
    <property type="entry name" value="TonB-dependent receptor, plug domain"/>
    <property type="match status" value="1"/>
</dbReference>
<evidence type="ECO:0000256" key="5">
    <source>
        <dbReference type="ARBA" id="ARBA00023077"/>
    </source>
</evidence>
<evidence type="ECO:0000256" key="2">
    <source>
        <dbReference type="ARBA" id="ARBA00022448"/>
    </source>
</evidence>
<evidence type="ECO:0000256" key="8">
    <source>
        <dbReference type="PROSITE-ProRule" id="PRU01360"/>
    </source>
</evidence>
<keyword evidence="14" id="KW-1185">Reference proteome</keyword>
<sequence>MKTNKLRDAITFALVAGATAVAGTGVAVAQQTEEATTLDRIQVTGSRIKRADIEGSLPVTVITRAELDSSGDISVADYLRGTSFNSFGSFRPQSGSSAQSFAGISLRGLGEERTLVLVDGRRAAVSPTAGQGQDLNIIPMSAVERIEILLDGASSVYGSDAIGGVVNIITRSDYEGAEITVGRSFPKRAGGDSEEGSALIGINGDRGNLIASISYENRDIVWQRDRWWSAGGASVYSNNFWNDTALTVANFAGGVPGGCSDPGFFESTLGGQPACFYDFTFVAADEAAIGNRSLFVKGHYDINDDWRLYSRATVSRVKSFGRYAPVPSSPWPSPGLITISPDSPNHPANAVAGWTGTTDTIYLTHRFAALGPRDGNIDSNLYDFMLGFEGRVGNVDLDFGVRRNEYKTSDVGRNYVVAAIAGAMIESGEYNIYDPSGNDPATLQQFTATIAREATTKLEEVYASAGFDLFQMSGGTAATVIGAEYRKETYADIYDSLSEAGQIVGSAGNSAGGSRDVYSAYGEVLFPILDNFEASVSARYDKYSDYGSDFSPKVSLRYQPLDTLTLRGSYGQGFRAPTLDIVTQRPSFGAATTTHPATVAVLGGGASSTQVTTWQIANPNLGSETSKQWALGAAWDAFDWMNMSLDYYNIKIEDQIGFFGVNAIWQCLEGVSTSCPSDLSVFPSGTGRPNVAMGLGLEYGPDGEIVWAQTGSTNFGTVETEGFDFNLRTRFDMGAWGNLRQDLQITNPVNYQVNGAASIVGRSGALSTPRYRGVLQNAWSLGDWEMAWTINYIHGMQSAAYRQWLALVRTPNRTPTQDANMAAFAAASSRVPSWVTHDLQVSYNAPWNGKFVFGVQNVLDKDPVVDPQDPTGRGFAFDLYNGYGRVPYVRYTQKF</sequence>
<dbReference type="InterPro" id="IPR012910">
    <property type="entry name" value="Plug_dom"/>
</dbReference>
<dbReference type="GO" id="GO:0009279">
    <property type="term" value="C:cell outer membrane"/>
    <property type="evidence" value="ECO:0007669"/>
    <property type="project" value="UniProtKB-SubCell"/>
</dbReference>
<name>A0A514BWC6_9GAMM</name>
<dbReference type="PANTHER" id="PTHR47234:SF2">
    <property type="entry name" value="TONB-DEPENDENT RECEPTOR"/>
    <property type="match status" value="1"/>
</dbReference>
<dbReference type="EMBL" id="CP041242">
    <property type="protein sequence ID" value="QDH71691.1"/>
    <property type="molecule type" value="Genomic_DNA"/>
</dbReference>
<keyword evidence="10" id="KW-0732">Signal</keyword>
<feature type="signal peptide" evidence="10">
    <location>
        <begin position="1"/>
        <end position="29"/>
    </location>
</feature>
<dbReference type="Gene3D" id="2.40.170.20">
    <property type="entry name" value="TonB-dependent receptor, beta-barrel domain"/>
    <property type="match status" value="1"/>
</dbReference>
<feature type="domain" description="TonB-dependent receptor plug" evidence="12">
    <location>
        <begin position="57"/>
        <end position="165"/>
    </location>
</feature>
<dbReference type="Pfam" id="PF00593">
    <property type="entry name" value="TonB_dep_Rec_b-barrel"/>
    <property type="match status" value="1"/>
</dbReference>
<evidence type="ECO:0000256" key="10">
    <source>
        <dbReference type="SAM" id="SignalP"/>
    </source>
</evidence>
<evidence type="ECO:0000256" key="9">
    <source>
        <dbReference type="RuleBase" id="RU003357"/>
    </source>
</evidence>
<keyword evidence="5 9" id="KW-0798">TonB box</keyword>
<dbReference type="InterPro" id="IPR036942">
    <property type="entry name" value="Beta-barrel_TonB_sf"/>
</dbReference>
<accession>A0A514BWC6</accession>
<dbReference type="PROSITE" id="PS52016">
    <property type="entry name" value="TONB_DEPENDENT_REC_3"/>
    <property type="match status" value="1"/>
</dbReference>
<keyword evidence="3 8" id="KW-1134">Transmembrane beta strand</keyword>
<gene>
    <name evidence="13" type="ORF">FKV23_03650</name>
</gene>
<feature type="domain" description="TonB-dependent receptor-like beta-barrel" evidence="11">
    <location>
        <begin position="358"/>
        <end position="858"/>
    </location>
</feature>
<dbReference type="PANTHER" id="PTHR47234">
    <property type="match status" value="1"/>
</dbReference>
<dbReference type="Proteomes" id="UP000317199">
    <property type="component" value="Chromosome"/>
</dbReference>
<protein>
    <submittedName>
        <fullName evidence="13">TonB-dependent receptor</fullName>
    </submittedName>
</protein>
<dbReference type="AlphaFoldDB" id="A0A514BWC6"/>
<keyword evidence="2 8" id="KW-0813">Transport</keyword>
<dbReference type="InterPro" id="IPR000531">
    <property type="entry name" value="Beta-barrel_TonB"/>
</dbReference>
<dbReference type="OrthoDB" id="6276154at2"/>
<reference evidence="13 14" key="1">
    <citation type="submission" date="2019-06" db="EMBL/GenBank/DDBJ databases">
        <title>Lysobacter alkalisoli sp. nov. isolated from saline-alkali soil.</title>
        <authorList>
            <person name="Sun J.-Q."/>
            <person name="Xu L."/>
        </authorList>
    </citation>
    <scope>NUCLEOTIDE SEQUENCE [LARGE SCALE GENOMIC DNA]</scope>
    <source>
        <strain evidence="13 14">SJ-36</strain>
    </source>
</reference>
<dbReference type="KEGG" id="lyj:FKV23_03650"/>
<organism evidence="13 14">
    <name type="scientific">Marilutibacter alkalisoli</name>
    <dbReference type="NCBI Taxonomy" id="2591633"/>
    <lineage>
        <taxon>Bacteria</taxon>
        <taxon>Pseudomonadati</taxon>
        <taxon>Pseudomonadota</taxon>
        <taxon>Gammaproteobacteria</taxon>
        <taxon>Lysobacterales</taxon>
        <taxon>Lysobacteraceae</taxon>
        <taxon>Marilutibacter</taxon>
    </lineage>
</organism>
<dbReference type="SUPFAM" id="SSF56935">
    <property type="entry name" value="Porins"/>
    <property type="match status" value="1"/>
</dbReference>
<keyword evidence="13" id="KW-0675">Receptor</keyword>
<evidence type="ECO:0000256" key="3">
    <source>
        <dbReference type="ARBA" id="ARBA00022452"/>
    </source>
</evidence>
<keyword evidence="7 8" id="KW-0998">Cell outer membrane</keyword>
<comment type="subcellular location">
    <subcellularLocation>
        <location evidence="1 8">Cell outer membrane</location>
        <topology evidence="1 8">Multi-pass membrane protein</topology>
    </subcellularLocation>
</comment>
<evidence type="ECO:0000259" key="11">
    <source>
        <dbReference type="Pfam" id="PF00593"/>
    </source>
</evidence>
<evidence type="ECO:0000256" key="7">
    <source>
        <dbReference type="ARBA" id="ARBA00023237"/>
    </source>
</evidence>
<feature type="chain" id="PRO_5021883367" evidence="10">
    <location>
        <begin position="30"/>
        <end position="895"/>
    </location>
</feature>
<dbReference type="CDD" id="cd01347">
    <property type="entry name" value="ligand_gated_channel"/>
    <property type="match status" value="1"/>
</dbReference>
<evidence type="ECO:0000256" key="4">
    <source>
        <dbReference type="ARBA" id="ARBA00022692"/>
    </source>
</evidence>
<evidence type="ECO:0000259" key="12">
    <source>
        <dbReference type="Pfam" id="PF07715"/>
    </source>
</evidence>